<dbReference type="Pfam" id="PF02021">
    <property type="entry name" value="UPF0102"/>
    <property type="match status" value="1"/>
</dbReference>
<proteinExistence type="inferred from homology"/>
<organism evidence="3 4">
    <name type="scientific">Candidatus Yanofskybacteria bacterium RIFCSPHIGHO2_01_FULL_45_42</name>
    <dbReference type="NCBI Taxonomy" id="1802671"/>
    <lineage>
        <taxon>Bacteria</taxon>
        <taxon>Candidatus Yanofskyibacteriota</taxon>
    </lineage>
</organism>
<dbReference type="EMBL" id="MGJL01000022">
    <property type="protein sequence ID" value="OGN07619.1"/>
    <property type="molecule type" value="Genomic_DNA"/>
</dbReference>
<evidence type="ECO:0000256" key="1">
    <source>
        <dbReference type="ARBA" id="ARBA00006738"/>
    </source>
</evidence>
<sequence length="124" mass="14434">MQNHNYIEFGSWAEELAEKFLKERGYKIIGRNYRKPWGEVDIIAEKEGIIIFVEVKASDSPAPKGFEPEKRVNDDKILRIKRAAQTYIQQNNLDDKSWQIDIIAIELDKDRGAAKITHFKNIDT</sequence>
<comment type="similarity">
    <text evidence="1 2">Belongs to the UPF0102 family.</text>
</comment>
<comment type="caution">
    <text evidence="3">The sequence shown here is derived from an EMBL/GenBank/DDBJ whole genome shotgun (WGS) entry which is preliminary data.</text>
</comment>
<dbReference type="InterPro" id="IPR011335">
    <property type="entry name" value="Restrct_endonuc-II-like"/>
</dbReference>
<dbReference type="HAMAP" id="MF_00048">
    <property type="entry name" value="UPF0102"/>
    <property type="match status" value="1"/>
</dbReference>
<dbReference type="Gene3D" id="3.40.1350.10">
    <property type="match status" value="1"/>
</dbReference>
<name>A0A1F8F5R7_9BACT</name>
<evidence type="ECO:0000256" key="2">
    <source>
        <dbReference type="HAMAP-Rule" id="MF_00048"/>
    </source>
</evidence>
<gene>
    <name evidence="3" type="ORF">A2750_04390</name>
</gene>
<dbReference type="InterPro" id="IPR003509">
    <property type="entry name" value="UPF0102_YraN-like"/>
</dbReference>
<dbReference type="InterPro" id="IPR011856">
    <property type="entry name" value="tRNA_endonuc-like_dom_sf"/>
</dbReference>
<dbReference type="PANTHER" id="PTHR34039:SF1">
    <property type="entry name" value="UPF0102 PROTEIN YRAN"/>
    <property type="match status" value="1"/>
</dbReference>
<reference evidence="3 4" key="1">
    <citation type="journal article" date="2016" name="Nat. Commun.">
        <title>Thousands of microbial genomes shed light on interconnected biogeochemical processes in an aquifer system.</title>
        <authorList>
            <person name="Anantharaman K."/>
            <person name="Brown C.T."/>
            <person name="Hug L.A."/>
            <person name="Sharon I."/>
            <person name="Castelle C.J."/>
            <person name="Probst A.J."/>
            <person name="Thomas B.C."/>
            <person name="Singh A."/>
            <person name="Wilkins M.J."/>
            <person name="Karaoz U."/>
            <person name="Brodie E.L."/>
            <person name="Williams K.H."/>
            <person name="Hubbard S.S."/>
            <person name="Banfield J.F."/>
        </authorList>
    </citation>
    <scope>NUCLEOTIDE SEQUENCE [LARGE SCALE GENOMIC DNA]</scope>
</reference>
<evidence type="ECO:0000313" key="4">
    <source>
        <dbReference type="Proteomes" id="UP000178023"/>
    </source>
</evidence>
<dbReference type="PANTHER" id="PTHR34039">
    <property type="entry name" value="UPF0102 PROTEIN YRAN"/>
    <property type="match status" value="1"/>
</dbReference>
<dbReference type="AlphaFoldDB" id="A0A1F8F5R7"/>
<accession>A0A1F8F5R7</accession>
<dbReference type="GO" id="GO:0003676">
    <property type="term" value="F:nucleic acid binding"/>
    <property type="evidence" value="ECO:0007669"/>
    <property type="project" value="InterPro"/>
</dbReference>
<dbReference type="Proteomes" id="UP000178023">
    <property type="component" value="Unassembled WGS sequence"/>
</dbReference>
<protein>
    <recommendedName>
        <fullName evidence="2">UPF0102 protein A2750_04390</fullName>
    </recommendedName>
</protein>
<evidence type="ECO:0000313" key="3">
    <source>
        <dbReference type="EMBL" id="OGN07619.1"/>
    </source>
</evidence>
<dbReference type="SUPFAM" id="SSF52980">
    <property type="entry name" value="Restriction endonuclease-like"/>
    <property type="match status" value="1"/>
</dbReference>